<reference evidence="5" key="1">
    <citation type="submission" date="2013-01" db="EMBL/GenBank/DDBJ databases">
        <title>Draft Genome Sequence of a Mulberry Tree, Morus notabilis C.K. Schneid.</title>
        <authorList>
            <person name="He N."/>
            <person name="Zhao S."/>
        </authorList>
    </citation>
    <scope>NUCLEOTIDE SEQUENCE</scope>
</reference>
<evidence type="ECO:0000256" key="2">
    <source>
        <dbReference type="SAM" id="MobiDB-lite"/>
    </source>
</evidence>
<comment type="pathway">
    <text evidence="1">Protein modification; protein ubiquitination.</text>
</comment>
<organism evidence="4 5">
    <name type="scientific">Morus notabilis</name>
    <dbReference type="NCBI Taxonomy" id="981085"/>
    <lineage>
        <taxon>Eukaryota</taxon>
        <taxon>Viridiplantae</taxon>
        <taxon>Streptophyta</taxon>
        <taxon>Embryophyta</taxon>
        <taxon>Tracheophyta</taxon>
        <taxon>Spermatophyta</taxon>
        <taxon>Magnoliopsida</taxon>
        <taxon>eudicotyledons</taxon>
        <taxon>Gunneridae</taxon>
        <taxon>Pentapetalae</taxon>
        <taxon>rosids</taxon>
        <taxon>fabids</taxon>
        <taxon>Rosales</taxon>
        <taxon>Moraceae</taxon>
        <taxon>Moreae</taxon>
        <taxon>Morus</taxon>
    </lineage>
</organism>
<feature type="region of interest" description="Disordered" evidence="2">
    <location>
        <begin position="1"/>
        <end position="33"/>
    </location>
</feature>
<dbReference type="EMBL" id="KE344659">
    <property type="protein sequence ID" value="EXB74773.1"/>
    <property type="molecule type" value="Genomic_DNA"/>
</dbReference>
<evidence type="ECO:0000259" key="3">
    <source>
        <dbReference type="PROSITE" id="PS50097"/>
    </source>
</evidence>
<dbReference type="AlphaFoldDB" id="W9R6M7"/>
<dbReference type="OrthoDB" id="6359943at2759"/>
<dbReference type="PANTHER" id="PTHR47369:SF1">
    <property type="entry name" value="BTB_POZ DOMAIN-CONTAINING PROTEIN"/>
    <property type="match status" value="1"/>
</dbReference>
<evidence type="ECO:0000313" key="4">
    <source>
        <dbReference type="EMBL" id="EXB74773.1"/>
    </source>
</evidence>
<dbReference type="SMART" id="SM00225">
    <property type="entry name" value="BTB"/>
    <property type="match status" value="1"/>
</dbReference>
<feature type="domain" description="BTB" evidence="3">
    <location>
        <begin position="61"/>
        <end position="131"/>
    </location>
</feature>
<accession>W9R6M7</accession>
<dbReference type="STRING" id="981085.W9R6M7"/>
<dbReference type="Gene3D" id="3.30.710.10">
    <property type="entry name" value="Potassium Channel Kv1.1, Chain A"/>
    <property type="match status" value="1"/>
</dbReference>
<dbReference type="SUPFAM" id="SSF54695">
    <property type="entry name" value="POZ domain"/>
    <property type="match status" value="1"/>
</dbReference>
<dbReference type="InterPro" id="IPR000210">
    <property type="entry name" value="BTB/POZ_dom"/>
</dbReference>
<protein>
    <submittedName>
        <fullName evidence="4">Germ cell-less protein-like 1</fullName>
    </submittedName>
</protein>
<dbReference type="PANTHER" id="PTHR47369">
    <property type="entry name" value="BTB/POZ DOMAIN-CONTAINING PROTEIN"/>
    <property type="match status" value="1"/>
</dbReference>
<name>W9R6M7_9ROSA</name>
<feature type="region of interest" description="Disordered" evidence="2">
    <location>
        <begin position="253"/>
        <end position="273"/>
    </location>
</feature>
<gene>
    <name evidence="4" type="ORF">L484_023515</name>
</gene>
<dbReference type="Pfam" id="PF00651">
    <property type="entry name" value="BTB"/>
    <property type="match status" value="1"/>
</dbReference>
<dbReference type="eggNOG" id="ENOG502QUCE">
    <property type="taxonomic scope" value="Eukaryota"/>
</dbReference>
<keyword evidence="5" id="KW-1185">Reference proteome</keyword>
<evidence type="ECO:0000313" key="5">
    <source>
        <dbReference type="Proteomes" id="UP000030645"/>
    </source>
</evidence>
<evidence type="ECO:0000256" key="1">
    <source>
        <dbReference type="ARBA" id="ARBA00004906"/>
    </source>
</evidence>
<proteinExistence type="predicted"/>
<dbReference type="Proteomes" id="UP000030645">
    <property type="component" value="Unassembled WGS sequence"/>
</dbReference>
<sequence length="877" mass="95720">MEGQYPKGNRSYGPAQMKMTIPPSQHSDNDRSSGELRALDCNLTSLCDHIQIEGFNSGAFSDVVVHAMGSTYHLHRLILSRSPYFRNMLHGPWKEANAPIVTLHIDDNNVNGEAIAMALAYLYGHHPKLNDNNAFRVLAAASFLDLQDLCAICTDFIISELWTSNFLSYQVFAESQDYGIHGERVRNACWGYLCQSGAVELKEVRPKLSSHTLHALLTSDELWVPSEEKRFELALYTFLAKCALCKQENSEQGSDSEAAMDAHSDSSSTKGKNSIDSFIDKRLESELGSLTLKDGMESQNTACGPLVELADCVVDYQTGVSNSRKQVQQVAYPQSKLEPGYPCSTGGSSSHNSFSARNAVQTSCSYSEMQVGLGTSGLGSTGEATEGPSDEESCFHLNNAGWLAREDYSRSCSSINSSSNELIASDWGKCGMPPLSWGGRTVGRRQLKGHAKGNVGVHGEEYDAFVNIFEGGSLLYCNMSFEALLNVRKQLEELGFPCKAVNDGLWLQMLLSQRVQEIGADTCKSCCFVSMACVCRQPYGFTQGVATSGYYMQEPDQNNTPSNLGNVYVAESAPGEGNGLFRPIRVQVRGPIDGLAGIGRGTTFVPAAAWPPTRFVFSRVPFGMGNRNCQQSLANDDSEPRIDPNGDMSGGGLTALVGLSQGGSSSANINGEQTERGYEMDLQNRMSGASVSGAPSTNGIPVPVIHSSQHAIGVEWGNTNSSSISLDMKTPLSHFPPFRFGVQFEDVHRLSDGQVKHSPEVFYAGSFWKVSVQAFNDEDPQGRRTLGLFLHRRKAEITDSLRKVHMYVDSREKVTARYQLICPSKREVMVFGSFKQAGTLLPKAPKGWGWRTALLFDELPDLLQNGALRVAAVVQLV</sequence>
<dbReference type="PROSITE" id="PS50097">
    <property type="entry name" value="BTB"/>
    <property type="match status" value="1"/>
</dbReference>
<dbReference type="InterPro" id="IPR011333">
    <property type="entry name" value="SKP1/BTB/POZ_sf"/>
</dbReference>
<dbReference type="KEGG" id="mnt:21406276"/>